<evidence type="ECO:0000256" key="2">
    <source>
        <dbReference type="SAM" id="SignalP"/>
    </source>
</evidence>
<evidence type="ECO:0000313" key="3">
    <source>
        <dbReference type="EMBL" id="PKQ27424.1"/>
    </source>
</evidence>
<feature type="compositionally biased region" description="Basic residues" evidence="1">
    <location>
        <begin position="137"/>
        <end position="147"/>
    </location>
</feature>
<protein>
    <submittedName>
        <fullName evidence="3">Uncharacterized protein</fullName>
    </submittedName>
</protein>
<keyword evidence="2" id="KW-0732">Signal</keyword>
<feature type="region of interest" description="Disordered" evidence="1">
    <location>
        <begin position="122"/>
        <end position="209"/>
    </location>
</feature>
<feature type="compositionally biased region" description="Basic and acidic residues" evidence="1">
    <location>
        <begin position="52"/>
        <end position="73"/>
    </location>
</feature>
<gene>
    <name evidence="3" type="ORF">CVT63_08080</name>
</gene>
<dbReference type="EMBL" id="PHEX01000104">
    <property type="protein sequence ID" value="PKQ27424.1"/>
    <property type="molecule type" value="Genomic_DNA"/>
</dbReference>
<reference evidence="3 4" key="1">
    <citation type="journal article" date="2017" name="ISME J.">
        <title>Potential for microbial H2 and metal transformations associated with novel bacteria and archaea in deep terrestrial subsurface sediments.</title>
        <authorList>
            <person name="Hernsdorf A.W."/>
            <person name="Amano Y."/>
            <person name="Miyakawa K."/>
            <person name="Ise K."/>
            <person name="Suzuki Y."/>
            <person name="Anantharaman K."/>
            <person name="Probst A."/>
            <person name="Burstein D."/>
            <person name="Thomas B.C."/>
            <person name="Banfield J.F."/>
        </authorList>
    </citation>
    <scope>NUCLEOTIDE SEQUENCE [LARGE SCALE GENOMIC DNA]</scope>
    <source>
        <strain evidence="3">HGW-Actinobacteria-3</strain>
    </source>
</reference>
<feature type="compositionally biased region" description="Polar residues" evidence="1">
    <location>
        <begin position="148"/>
        <end position="157"/>
    </location>
</feature>
<accession>A0A2N3G4E5</accession>
<proteinExistence type="predicted"/>
<feature type="compositionally biased region" description="Polar residues" evidence="1">
    <location>
        <begin position="122"/>
        <end position="136"/>
    </location>
</feature>
<dbReference type="AlphaFoldDB" id="A0A2N3G4E5"/>
<comment type="caution">
    <text evidence="3">The sequence shown here is derived from an EMBL/GenBank/DDBJ whole genome shotgun (WGS) entry which is preliminary data.</text>
</comment>
<feature type="chain" id="PRO_5014930420" evidence="2">
    <location>
        <begin position="31"/>
        <end position="209"/>
    </location>
</feature>
<feature type="region of interest" description="Disordered" evidence="1">
    <location>
        <begin position="29"/>
        <end position="73"/>
    </location>
</feature>
<evidence type="ECO:0000313" key="4">
    <source>
        <dbReference type="Proteomes" id="UP000233654"/>
    </source>
</evidence>
<evidence type="ECO:0000256" key="1">
    <source>
        <dbReference type="SAM" id="MobiDB-lite"/>
    </source>
</evidence>
<feature type="signal peptide" evidence="2">
    <location>
        <begin position="1"/>
        <end position="30"/>
    </location>
</feature>
<sequence>MKAKSSRRLALIVGIVLVALLVTGSSQTFAAGKKPAGEHDRRGAVGNQDRMGNQDRSNKGDRGNRAERAGKRIDRAIAKLKKQSATFKKIDERIKKAADAFAAMGLDVSKLRSDEEALTSKINAASKNASRSQVRSRTQRASRKRTRSTGPRQSQPQRAPWARRAICVKTCGRSASLQGRSSERTSRPSRANLRQKRQHLHEVNRRFDR</sequence>
<dbReference type="Proteomes" id="UP000233654">
    <property type="component" value="Unassembled WGS sequence"/>
</dbReference>
<organism evidence="3 4">
    <name type="scientific">Candidatus Anoxymicrobium japonicum</name>
    <dbReference type="NCBI Taxonomy" id="2013648"/>
    <lineage>
        <taxon>Bacteria</taxon>
        <taxon>Bacillati</taxon>
        <taxon>Actinomycetota</taxon>
        <taxon>Candidatus Geothermincolia</taxon>
        <taxon>Candidatus Geothermincolales</taxon>
        <taxon>Candidatus Anoxymicrobiaceae</taxon>
        <taxon>Candidatus Anoxymicrobium</taxon>
    </lineage>
</organism>
<feature type="compositionally biased region" description="Basic and acidic residues" evidence="1">
    <location>
        <begin position="200"/>
        <end position="209"/>
    </location>
</feature>
<name>A0A2N3G4E5_9ACTN</name>